<dbReference type="EMBL" id="HBGT01005356">
    <property type="protein sequence ID" value="CAD9391061.1"/>
    <property type="molecule type" value="Transcribed_RNA"/>
</dbReference>
<accession>A0A7S2BA90</accession>
<name>A0A7S2BA90_9STRA</name>
<organism evidence="1">
    <name type="scientific">Florenciella parvula</name>
    <dbReference type="NCBI Taxonomy" id="236787"/>
    <lineage>
        <taxon>Eukaryota</taxon>
        <taxon>Sar</taxon>
        <taxon>Stramenopiles</taxon>
        <taxon>Ochrophyta</taxon>
        <taxon>Dictyochophyceae</taxon>
        <taxon>Florenciellales</taxon>
        <taxon>Florenciella</taxon>
    </lineage>
</organism>
<dbReference type="AlphaFoldDB" id="A0A7S2BA90"/>
<gene>
    <name evidence="1" type="ORF">FPAR1323_LOCUS2928</name>
</gene>
<reference evidence="1" key="1">
    <citation type="submission" date="2021-01" db="EMBL/GenBank/DDBJ databases">
        <authorList>
            <person name="Corre E."/>
            <person name="Pelletier E."/>
            <person name="Niang G."/>
            <person name="Scheremetjew M."/>
            <person name="Finn R."/>
            <person name="Kale V."/>
            <person name="Holt S."/>
            <person name="Cochrane G."/>
            <person name="Meng A."/>
            <person name="Brown T."/>
            <person name="Cohen L."/>
        </authorList>
    </citation>
    <scope>NUCLEOTIDE SEQUENCE</scope>
    <source>
        <strain evidence="1">RCC1693</strain>
    </source>
</reference>
<protein>
    <submittedName>
        <fullName evidence="1">Uncharacterized protein</fullName>
    </submittedName>
</protein>
<proteinExistence type="predicted"/>
<sequence>MAALNSLRSLSGVARPLKSGIRTFVSTPPLNLSSRERFASEMRSQRGIFGYRATPTPVIAETVEKGEAANLHTTILSLRRIKDSAHSESAKRYEQIAEAVGMRRRGRNERFPWRPS</sequence>
<evidence type="ECO:0000313" key="1">
    <source>
        <dbReference type="EMBL" id="CAD9391061.1"/>
    </source>
</evidence>